<keyword evidence="4" id="KW-1185">Reference proteome</keyword>
<keyword evidence="3" id="KW-0614">Plasmid</keyword>
<feature type="region of interest" description="Disordered" evidence="1">
    <location>
        <begin position="172"/>
        <end position="210"/>
    </location>
</feature>
<evidence type="ECO:0000313" key="3">
    <source>
        <dbReference type="EMBL" id="QSE88058.1"/>
    </source>
</evidence>
<reference evidence="3 4" key="2">
    <citation type="journal article" date="2022" name="Arch. Microbiol.">
        <title>Rhodococcus pseudokoreensis sp. nov. isolated from the rhizosphere of young M26 apple rootstocks.</title>
        <authorList>
            <person name="Kampfer P."/>
            <person name="Glaeser S.P."/>
            <person name="Blom J."/>
            <person name="Wolf J."/>
            <person name="Benning S."/>
            <person name="Schloter M."/>
            <person name="Neumann-Schaal M."/>
        </authorList>
    </citation>
    <scope>NUCLEOTIDE SEQUENCE [LARGE SCALE GENOMIC DNA]</scope>
    <source>
        <strain evidence="3 4">R79</strain>
    </source>
</reference>
<geneLocation type="plasmid" evidence="3 4">
    <name>unnamed1</name>
</geneLocation>
<evidence type="ECO:0000256" key="2">
    <source>
        <dbReference type="SAM" id="Phobius"/>
    </source>
</evidence>
<dbReference type="RefSeq" id="WP_206004819.1">
    <property type="nucleotide sequence ID" value="NZ_CP070618.1"/>
</dbReference>
<keyword evidence="2" id="KW-1133">Transmembrane helix</keyword>
<proteinExistence type="predicted"/>
<organism evidence="3 4">
    <name type="scientific">Rhodococcus pseudokoreensis</name>
    <dbReference type="NCBI Taxonomy" id="2811421"/>
    <lineage>
        <taxon>Bacteria</taxon>
        <taxon>Bacillati</taxon>
        <taxon>Actinomycetota</taxon>
        <taxon>Actinomycetes</taxon>
        <taxon>Mycobacteriales</taxon>
        <taxon>Nocardiaceae</taxon>
        <taxon>Rhodococcus</taxon>
    </lineage>
</organism>
<evidence type="ECO:0000256" key="1">
    <source>
        <dbReference type="SAM" id="MobiDB-lite"/>
    </source>
</evidence>
<feature type="transmembrane region" description="Helical" evidence="2">
    <location>
        <begin position="137"/>
        <end position="161"/>
    </location>
</feature>
<feature type="compositionally biased region" description="Basic and acidic residues" evidence="1">
    <location>
        <begin position="175"/>
        <end position="197"/>
    </location>
</feature>
<dbReference type="EMBL" id="CP070618">
    <property type="protein sequence ID" value="QSE88058.1"/>
    <property type="molecule type" value="Genomic_DNA"/>
</dbReference>
<feature type="transmembrane region" description="Helical" evidence="2">
    <location>
        <begin position="20"/>
        <end position="46"/>
    </location>
</feature>
<feature type="compositionally biased region" description="Polar residues" evidence="1">
    <location>
        <begin position="198"/>
        <end position="207"/>
    </location>
</feature>
<reference evidence="3 4" key="1">
    <citation type="journal article" date="2021" name="Microbiol. Resour. Announc.">
        <title>Complete Genome Sequences of Two Rhodococcus sp. Strains with Large and Linear Chromosomes, Isolated from Apple Rhizosphere.</title>
        <authorList>
            <person name="Benning S."/>
            <person name="Brugnone N."/>
            <person name="Siani R."/>
            <person name="Kublik S."/>
            <person name="Schloter M."/>
            <person name="Rad V."/>
        </authorList>
    </citation>
    <scope>NUCLEOTIDE SEQUENCE [LARGE SCALE GENOMIC DNA]</scope>
    <source>
        <strain evidence="3 4">R79</strain>
    </source>
</reference>
<gene>
    <name evidence="3" type="ORF">JWS13_05220</name>
</gene>
<sequence length="393" mass="41705">MANFKLRLKPRRGQIQLASLIVSLVLGILISIGITVGAFVLSFAVLRDLAQQAGIPHSLTWIFPLIVDGAIMGATIAVVTLSKIDGVPGKRFFKALAVIVVFISVVGNAYHADQWATRAGQKVAAGADLGYTPLSPIGAALIAVIAPLLVLAFTHGCGILIRAIGIAQASTARVQESRDQEQRESAVESEHRDERIRQTSQHYQRNATDVAPVPGDIPVGVVPIDVPVAAAASTPVGETADSAQVEDLSPVALPTESAVADVADADSVADIADLGQQGVVRNAPSEDSQELYVLPDEEQTIENLLAFIDSCDDFEPVVKETARLRITENLSYAEIATITRAKASSTAMRRFDKVAHRAVDAGFRTPPLPEVDDATDIRNAATPDQQYALVGAR</sequence>
<accession>A0A974VYS9</accession>
<name>A0A974VYS9_9NOCA</name>
<feature type="transmembrane region" description="Helical" evidence="2">
    <location>
        <begin position="58"/>
        <end position="80"/>
    </location>
</feature>
<dbReference type="Proteomes" id="UP000662986">
    <property type="component" value="Plasmid unnamed1"/>
</dbReference>
<feature type="transmembrane region" description="Helical" evidence="2">
    <location>
        <begin position="92"/>
        <end position="110"/>
    </location>
</feature>
<dbReference type="InterPro" id="IPR021235">
    <property type="entry name" value="DUF2637"/>
</dbReference>
<evidence type="ECO:0000313" key="4">
    <source>
        <dbReference type="Proteomes" id="UP000662986"/>
    </source>
</evidence>
<keyword evidence="2" id="KW-0472">Membrane</keyword>
<keyword evidence="2" id="KW-0812">Transmembrane</keyword>
<dbReference type="Pfam" id="PF10935">
    <property type="entry name" value="DUF2637"/>
    <property type="match status" value="1"/>
</dbReference>
<protein>
    <submittedName>
        <fullName evidence="3">DUF2637 domain-containing protein</fullName>
    </submittedName>
</protein>